<dbReference type="PANTHER" id="PTHR45586:SF1">
    <property type="entry name" value="LIPOPOLYSACCHARIDE ASSEMBLY PROTEIN B"/>
    <property type="match status" value="1"/>
</dbReference>
<evidence type="ECO:0000313" key="5">
    <source>
        <dbReference type="Proteomes" id="UP000239872"/>
    </source>
</evidence>
<dbReference type="PROSITE" id="PS50005">
    <property type="entry name" value="TPR"/>
    <property type="match status" value="1"/>
</dbReference>
<gene>
    <name evidence="4" type="ORF">CJD36_009765</name>
</gene>
<name>A0A2S7SZR3_9BACT</name>
<dbReference type="PANTHER" id="PTHR45586">
    <property type="entry name" value="TPR REPEAT-CONTAINING PROTEIN PA4667"/>
    <property type="match status" value="1"/>
</dbReference>
<dbReference type="InterPro" id="IPR011990">
    <property type="entry name" value="TPR-like_helical_dom_sf"/>
</dbReference>
<organism evidence="4 5">
    <name type="scientific">Flavipsychrobacter stenotrophus</name>
    <dbReference type="NCBI Taxonomy" id="2077091"/>
    <lineage>
        <taxon>Bacteria</taxon>
        <taxon>Pseudomonadati</taxon>
        <taxon>Bacteroidota</taxon>
        <taxon>Chitinophagia</taxon>
        <taxon>Chitinophagales</taxon>
        <taxon>Chitinophagaceae</taxon>
        <taxon>Flavipsychrobacter</taxon>
    </lineage>
</organism>
<dbReference type="AlphaFoldDB" id="A0A2S7SZR3"/>
<protein>
    <submittedName>
        <fullName evidence="4">Uncharacterized protein</fullName>
    </submittedName>
</protein>
<feature type="repeat" description="TPR" evidence="3">
    <location>
        <begin position="204"/>
        <end position="237"/>
    </location>
</feature>
<dbReference type="InterPro" id="IPR019734">
    <property type="entry name" value="TPR_rpt"/>
</dbReference>
<dbReference type="SMART" id="SM00028">
    <property type="entry name" value="TPR"/>
    <property type="match status" value="2"/>
</dbReference>
<evidence type="ECO:0000256" key="2">
    <source>
        <dbReference type="ARBA" id="ARBA00022803"/>
    </source>
</evidence>
<keyword evidence="5" id="KW-1185">Reference proteome</keyword>
<evidence type="ECO:0000313" key="4">
    <source>
        <dbReference type="EMBL" id="PQJ12065.1"/>
    </source>
</evidence>
<keyword evidence="2 3" id="KW-0802">TPR repeat</keyword>
<dbReference type="EMBL" id="PPSL01000002">
    <property type="protein sequence ID" value="PQJ12065.1"/>
    <property type="molecule type" value="Genomic_DNA"/>
</dbReference>
<dbReference type="InterPro" id="IPR051012">
    <property type="entry name" value="CellSynth/LPSAsmb/PSIAsmb"/>
</dbReference>
<evidence type="ECO:0000256" key="3">
    <source>
        <dbReference type="PROSITE-ProRule" id="PRU00339"/>
    </source>
</evidence>
<dbReference type="OrthoDB" id="1490552at2"/>
<dbReference type="SUPFAM" id="SSF48452">
    <property type="entry name" value="TPR-like"/>
    <property type="match status" value="1"/>
</dbReference>
<keyword evidence="1" id="KW-0677">Repeat</keyword>
<dbReference type="Pfam" id="PF14559">
    <property type="entry name" value="TPR_19"/>
    <property type="match status" value="2"/>
</dbReference>
<sequence>MKAVHYITLGSASILIALLYWGGNTIPPLKKHDHDHQPQQGGMAQGPNTMKPASFDSLLAASKKLLPKTAADTVKTIENELTAIRDSSRMAAVFVRLSGVYERNKQFPIAAYFSGKAGKLEKSAKDLTFAGQIFLQLMQDEHSPSVQLWEAGEAVSCLEQSAQIDPNNEDTKLALATAYIEGSGEPMKGVAILRAVTAEKPDDIPANMLLGRMSIQSGQFDKAVKRFETVLKVEPSNSEAMYFLAQAYEGLGNKEKTIELLERCKTLVNKPDFSKEIDRKINSLK</sequence>
<evidence type="ECO:0000256" key="1">
    <source>
        <dbReference type="ARBA" id="ARBA00022737"/>
    </source>
</evidence>
<dbReference type="RefSeq" id="WP_105038944.1">
    <property type="nucleotide sequence ID" value="NZ_PPSL01000002.1"/>
</dbReference>
<dbReference type="Proteomes" id="UP000239872">
    <property type="component" value="Unassembled WGS sequence"/>
</dbReference>
<reference evidence="4 5" key="1">
    <citation type="submission" date="2018-01" db="EMBL/GenBank/DDBJ databases">
        <title>A novel member of the phylum Bacteroidetes isolated from glacier ice.</title>
        <authorList>
            <person name="Liu Q."/>
            <person name="Xin Y.-H."/>
        </authorList>
    </citation>
    <scope>NUCLEOTIDE SEQUENCE [LARGE SCALE GENOMIC DNA]</scope>
    <source>
        <strain evidence="4 5">RB1R16</strain>
    </source>
</reference>
<accession>A0A2S7SZR3</accession>
<proteinExistence type="predicted"/>
<dbReference type="Gene3D" id="1.25.40.10">
    <property type="entry name" value="Tetratricopeptide repeat domain"/>
    <property type="match status" value="1"/>
</dbReference>
<comment type="caution">
    <text evidence="4">The sequence shown here is derived from an EMBL/GenBank/DDBJ whole genome shotgun (WGS) entry which is preliminary data.</text>
</comment>